<sequence length="152" mass="17669">MVIYVADHLRRRLEPLLNFEQRSLATPFSVQEIINILREERAEDIVCIRVPVPGFADKNIVICTPHNTRHSEAMMLAIRKCFKLKTNCEVVPPRKSKVGRWLCYSFGNIVLHMMSRDARLKYDLESLWGVGWEEMPEDEFTIPTPPTSVSPW</sequence>
<dbReference type="Pfam" id="PF02410">
    <property type="entry name" value="RsfS"/>
    <property type="match status" value="1"/>
</dbReference>
<evidence type="ECO:0000313" key="3">
    <source>
        <dbReference type="Proteomes" id="UP000271098"/>
    </source>
</evidence>
<dbReference type="GO" id="GO:0090071">
    <property type="term" value="P:negative regulation of ribosome biogenesis"/>
    <property type="evidence" value="ECO:0007669"/>
    <property type="project" value="TreeGrafter"/>
</dbReference>
<dbReference type="Gene3D" id="3.30.460.10">
    <property type="entry name" value="Beta Polymerase, domain 2"/>
    <property type="match status" value="1"/>
</dbReference>
<reference evidence="2 3" key="1">
    <citation type="submission" date="2018-11" db="EMBL/GenBank/DDBJ databases">
        <authorList>
            <consortium name="Pathogen Informatics"/>
        </authorList>
    </citation>
    <scope>NUCLEOTIDE SEQUENCE [LARGE SCALE GENOMIC DNA]</scope>
</reference>
<keyword evidence="3" id="KW-1185">Reference proteome</keyword>
<dbReference type="Proteomes" id="UP000271098">
    <property type="component" value="Unassembled WGS sequence"/>
</dbReference>
<dbReference type="AlphaFoldDB" id="A0A3P6RI35"/>
<dbReference type="PANTHER" id="PTHR21043">
    <property type="entry name" value="IOJAP SUPERFAMILY ORTHOLOG"/>
    <property type="match status" value="1"/>
</dbReference>
<dbReference type="OrthoDB" id="271386at2759"/>
<dbReference type="NCBIfam" id="TIGR00090">
    <property type="entry name" value="rsfS_iojap_ybeB"/>
    <property type="match status" value="1"/>
</dbReference>
<dbReference type="GO" id="GO:0005739">
    <property type="term" value="C:mitochondrion"/>
    <property type="evidence" value="ECO:0007669"/>
    <property type="project" value="TreeGrafter"/>
</dbReference>
<evidence type="ECO:0008006" key="4">
    <source>
        <dbReference type="Google" id="ProtNLM"/>
    </source>
</evidence>
<name>A0A3P6RI35_9BILA</name>
<dbReference type="PANTHER" id="PTHR21043:SF0">
    <property type="entry name" value="MITOCHONDRIAL ASSEMBLY OF RIBOSOMAL LARGE SUBUNIT PROTEIN 1"/>
    <property type="match status" value="1"/>
</dbReference>
<evidence type="ECO:0000313" key="2">
    <source>
        <dbReference type="EMBL" id="VDK54360.1"/>
    </source>
</evidence>
<organism evidence="2 3">
    <name type="scientific">Gongylonema pulchrum</name>
    <dbReference type="NCBI Taxonomy" id="637853"/>
    <lineage>
        <taxon>Eukaryota</taxon>
        <taxon>Metazoa</taxon>
        <taxon>Ecdysozoa</taxon>
        <taxon>Nematoda</taxon>
        <taxon>Chromadorea</taxon>
        <taxon>Rhabditida</taxon>
        <taxon>Spirurina</taxon>
        <taxon>Spiruromorpha</taxon>
        <taxon>Spiruroidea</taxon>
        <taxon>Gongylonematidae</taxon>
        <taxon>Gongylonema</taxon>
    </lineage>
</organism>
<evidence type="ECO:0000256" key="1">
    <source>
        <dbReference type="ARBA" id="ARBA00010574"/>
    </source>
</evidence>
<accession>A0A3P6RI35</accession>
<dbReference type="GO" id="GO:0017148">
    <property type="term" value="P:negative regulation of translation"/>
    <property type="evidence" value="ECO:0007669"/>
    <property type="project" value="TreeGrafter"/>
</dbReference>
<protein>
    <recommendedName>
        <fullName evidence="4">Ribosomal silencing factor RsfS</fullName>
    </recommendedName>
</protein>
<dbReference type="EMBL" id="UYRT01014774">
    <property type="protein sequence ID" value="VDK54360.1"/>
    <property type="molecule type" value="Genomic_DNA"/>
</dbReference>
<comment type="similarity">
    <text evidence="1">Belongs to the Iojap/RsfS family.</text>
</comment>
<dbReference type="InterPro" id="IPR004394">
    <property type="entry name" value="Iojap/RsfS/C7orf30"/>
</dbReference>
<dbReference type="SUPFAM" id="SSF81301">
    <property type="entry name" value="Nucleotidyltransferase"/>
    <property type="match status" value="1"/>
</dbReference>
<gene>
    <name evidence="2" type="ORF">GPUH_LOCUS6347</name>
</gene>
<dbReference type="GO" id="GO:0043023">
    <property type="term" value="F:ribosomal large subunit binding"/>
    <property type="evidence" value="ECO:0007669"/>
    <property type="project" value="TreeGrafter"/>
</dbReference>
<proteinExistence type="inferred from homology"/>
<dbReference type="InterPro" id="IPR043519">
    <property type="entry name" value="NT_sf"/>
</dbReference>